<reference evidence="1 2" key="2">
    <citation type="journal article" date="2022" name="Mol. Ecol. Resour.">
        <title>The genomes of chicory, endive, great burdock and yacon provide insights into Asteraceae paleo-polyploidization history and plant inulin production.</title>
        <authorList>
            <person name="Fan W."/>
            <person name="Wang S."/>
            <person name="Wang H."/>
            <person name="Wang A."/>
            <person name="Jiang F."/>
            <person name="Liu H."/>
            <person name="Zhao H."/>
            <person name="Xu D."/>
            <person name="Zhang Y."/>
        </authorList>
    </citation>
    <scope>NUCLEOTIDE SEQUENCE [LARGE SCALE GENOMIC DNA]</scope>
    <source>
        <strain evidence="2">cv. Niubang</strain>
    </source>
</reference>
<evidence type="ECO:0000313" key="2">
    <source>
        <dbReference type="Proteomes" id="UP001055879"/>
    </source>
</evidence>
<gene>
    <name evidence="1" type="ORF">L6452_17833</name>
</gene>
<proteinExistence type="predicted"/>
<dbReference type="EMBL" id="CM042051">
    <property type="protein sequence ID" value="KAI3729181.1"/>
    <property type="molecule type" value="Genomic_DNA"/>
</dbReference>
<evidence type="ECO:0000313" key="1">
    <source>
        <dbReference type="EMBL" id="KAI3729181.1"/>
    </source>
</evidence>
<organism evidence="1 2">
    <name type="scientific">Arctium lappa</name>
    <name type="common">Greater burdock</name>
    <name type="synonym">Lappa major</name>
    <dbReference type="NCBI Taxonomy" id="4217"/>
    <lineage>
        <taxon>Eukaryota</taxon>
        <taxon>Viridiplantae</taxon>
        <taxon>Streptophyta</taxon>
        <taxon>Embryophyta</taxon>
        <taxon>Tracheophyta</taxon>
        <taxon>Spermatophyta</taxon>
        <taxon>Magnoliopsida</taxon>
        <taxon>eudicotyledons</taxon>
        <taxon>Gunneridae</taxon>
        <taxon>Pentapetalae</taxon>
        <taxon>asterids</taxon>
        <taxon>campanulids</taxon>
        <taxon>Asterales</taxon>
        <taxon>Asteraceae</taxon>
        <taxon>Carduoideae</taxon>
        <taxon>Cardueae</taxon>
        <taxon>Arctiinae</taxon>
        <taxon>Arctium</taxon>
    </lineage>
</organism>
<accession>A0ACB9C4C0</accession>
<reference evidence="2" key="1">
    <citation type="journal article" date="2022" name="Mol. Ecol. Resour.">
        <title>The genomes of chicory, endive, great burdock and yacon provide insights into Asteraceae palaeo-polyploidization history and plant inulin production.</title>
        <authorList>
            <person name="Fan W."/>
            <person name="Wang S."/>
            <person name="Wang H."/>
            <person name="Wang A."/>
            <person name="Jiang F."/>
            <person name="Liu H."/>
            <person name="Zhao H."/>
            <person name="Xu D."/>
            <person name="Zhang Y."/>
        </authorList>
    </citation>
    <scope>NUCLEOTIDE SEQUENCE [LARGE SCALE GENOMIC DNA]</scope>
    <source>
        <strain evidence="2">cv. Niubang</strain>
    </source>
</reference>
<sequence>MMNDPLLRMRAIDAKTQYDIFRKHLSEGARIHGSIMKMKDIDLNAMMKEVERFNSMESDIKAQILLQASEIHFEHLI</sequence>
<dbReference type="Proteomes" id="UP001055879">
    <property type="component" value="Linkage Group LG05"/>
</dbReference>
<keyword evidence="2" id="KW-1185">Reference proteome</keyword>
<protein>
    <submittedName>
        <fullName evidence="1">Uncharacterized protein</fullName>
    </submittedName>
</protein>
<name>A0ACB9C4C0_ARCLA</name>
<comment type="caution">
    <text evidence="1">The sequence shown here is derived from an EMBL/GenBank/DDBJ whole genome shotgun (WGS) entry which is preliminary data.</text>
</comment>